<keyword evidence="4" id="KW-0576">Peroxisome</keyword>
<dbReference type="GO" id="GO:0016405">
    <property type="term" value="F:CoA-ligase activity"/>
    <property type="evidence" value="ECO:0007669"/>
    <property type="project" value="TreeGrafter"/>
</dbReference>
<dbReference type="Gene3D" id="3.40.50.12780">
    <property type="entry name" value="N-terminal domain of ligase-like"/>
    <property type="match status" value="1"/>
</dbReference>
<feature type="domain" description="AMP-dependent synthetase/ligase" evidence="5">
    <location>
        <begin position="21"/>
        <end position="378"/>
    </location>
</feature>
<keyword evidence="8" id="KW-1185">Reference proteome</keyword>
<dbReference type="InterPro" id="IPR020845">
    <property type="entry name" value="AMP-binding_CS"/>
</dbReference>
<dbReference type="Pfam" id="PF00501">
    <property type="entry name" value="AMP-binding"/>
    <property type="match status" value="1"/>
</dbReference>
<feature type="domain" description="AMP-binding enzyme C-terminal" evidence="6">
    <location>
        <begin position="429"/>
        <end position="505"/>
    </location>
</feature>
<proteinExistence type="inferred from homology"/>
<dbReference type="PANTHER" id="PTHR24096:SF149">
    <property type="entry name" value="AMP-BINDING DOMAIN-CONTAINING PROTEIN-RELATED"/>
    <property type="match status" value="1"/>
</dbReference>
<sequence>MNDTVKPNNHIGHYIFKSMKEHSDLLFQIDVATHQEETYESVLNRSIKLAKSLRKLGLKPGDTVAFGGFKHLDINIPFYSALFNGHPVIGVDPYFKYDEIKALFKIVVPKVAFCDEETYDTYLKVTKDLELDTKIVAFGNGENSLKKFVESYGDDETDNFTVAEFDTNSVYVFLITTSGTTGNVKVAAFKHGAVYRKMVEYTSIKGFNFKTTTILNLPPVNWVSSSFISLASPLLGQCLVQTSVPDDLDIIVEMINKHKPVYTLAAPSLAAALLKRSNEVDFTCFLYIILTGSKVYPEVLTEFQSLMRKGAFVFESYGQTETLGPILQNLPDAPRGSCGKSYPTHDIKLIDTETGNEITEPNVPGELWVKGPAMTEYYNDPQETAKAFTEDGYFKTGDLLYRDENNNYYFVERIKTLIKCRNFHVLPTELEDVIRSHPDVIDVCVIGIEDPEDSERPVACVVLREGAEVTAKEIKQLVSDKLSKQKELRGGVVFLRELPRTSTGKIARKKLLHIVLQSTRD</sequence>
<accession>A0AAV1IX25</accession>
<evidence type="ECO:0000256" key="1">
    <source>
        <dbReference type="ARBA" id="ARBA00004275"/>
    </source>
</evidence>
<organism evidence="7 8">
    <name type="scientific">Leptosia nina</name>
    <dbReference type="NCBI Taxonomy" id="320188"/>
    <lineage>
        <taxon>Eukaryota</taxon>
        <taxon>Metazoa</taxon>
        <taxon>Ecdysozoa</taxon>
        <taxon>Arthropoda</taxon>
        <taxon>Hexapoda</taxon>
        <taxon>Insecta</taxon>
        <taxon>Pterygota</taxon>
        <taxon>Neoptera</taxon>
        <taxon>Endopterygota</taxon>
        <taxon>Lepidoptera</taxon>
        <taxon>Glossata</taxon>
        <taxon>Ditrysia</taxon>
        <taxon>Papilionoidea</taxon>
        <taxon>Pieridae</taxon>
        <taxon>Pierinae</taxon>
        <taxon>Leptosia</taxon>
    </lineage>
</organism>
<dbReference type="AlphaFoldDB" id="A0AAV1IX25"/>
<dbReference type="GO" id="GO:0005777">
    <property type="term" value="C:peroxisome"/>
    <property type="evidence" value="ECO:0007669"/>
    <property type="project" value="UniProtKB-SubCell"/>
</dbReference>
<keyword evidence="3" id="KW-0436">Ligase</keyword>
<dbReference type="InterPro" id="IPR042099">
    <property type="entry name" value="ANL_N_sf"/>
</dbReference>
<dbReference type="EMBL" id="CAVLEF010000002">
    <property type="protein sequence ID" value="CAK1541688.1"/>
    <property type="molecule type" value="Genomic_DNA"/>
</dbReference>
<dbReference type="InterPro" id="IPR045851">
    <property type="entry name" value="AMP-bd_C_sf"/>
</dbReference>
<dbReference type="Gene3D" id="3.30.300.30">
    <property type="match status" value="1"/>
</dbReference>
<comment type="subcellular location">
    <subcellularLocation>
        <location evidence="1">Peroxisome</location>
    </subcellularLocation>
</comment>
<reference evidence="7 8" key="1">
    <citation type="submission" date="2023-11" db="EMBL/GenBank/DDBJ databases">
        <authorList>
            <person name="Okamura Y."/>
        </authorList>
    </citation>
    <scope>NUCLEOTIDE SEQUENCE [LARGE SCALE GENOMIC DNA]</scope>
</reference>
<evidence type="ECO:0000313" key="7">
    <source>
        <dbReference type="EMBL" id="CAK1541688.1"/>
    </source>
</evidence>
<evidence type="ECO:0000259" key="5">
    <source>
        <dbReference type="Pfam" id="PF00501"/>
    </source>
</evidence>
<evidence type="ECO:0000256" key="3">
    <source>
        <dbReference type="ARBA" id="ARBA00022598"/>
    </source>
</evidence>
<dbReference type="Pfam" id="PF13193">
    <property type="entry name" value="AMP-binding_C"/>
    <property type="match status" value="1"/>
</dbReference>
<evidence type="ECO:0000259" key="6">
    <source>
        <dbReference type="Pfam" id="PF13193"/>
    </source>
</evidence>
<gene>
    <name evidence="7" type="ORF">LNINA_LOCUS1647</name>
</gene>
<name>A0AAV1IX25_9NEOP</name>
<dbReference type="InterPro" id="IPR000873">
    <property type="entry name" value="AMP-dep_synth/lig_dom"/>
</dbReference>
<dbReference type="Proteomes" id="UP001497472">
    <property type="component" value="Unassembled WGS sequence"/>
</dbReference>
<comment type="caution">
    <text evidence="7">The sequence shown here is derived from an EMBL/GenBank/DDBJ whole genome shotgun (WGS) entry which is preliminary data.</text>
</comment>
<evidence type="ECO:0000256" key="2">
    <source>
        <dbReference type="ARBA" id="ARBA00006432"/>
    </source>
</evidence>
<dbReference type="InterPro" id="IPR025110">
    <property type="entry name" value="AMP-bd_C"/>
</dbReference>
<comment type="similarity">
    <text evidence="2">Belongs to the ATP-dependent AMP-binding enzyme family.</text>
</comment>
<evidence type="ECO:0000256" key="4">
    <source>
        <dbReference type="ARBA" id="ARBA00023140"/>
    </source>
</evidence>
<dbReference type="SUPFAM" id="SSF56801">
    <property type="entry name" value="Acetyl-CoA synthetase-like"/>
    <property type="match status" value="1"/>
</dbReference>
<dbReference type="PROSITE" id="PS00455">
    <property type="entry name" value="AMP_BINDING"/>
    <property type="match status" value="1"/>
</dbReference>
<evidence type="ECO:0008006" key="9">
    <source>
        <dbReference type="Google" id="ProtNLM"/>
    </source>
</evidence>
<protein>
    <recommendedName>
        <fullName evidence="9">Luciferin 4-monooxygenase</fullName>
    </recommendedName>
</protein>
<dbReference type="PANTHER" id="PTHR24096">
    <property type="entry name" value="LONG-CHAIN-FATTY-ACID--COA LIGASE"/>
    <property type="match status" value="1"/>
</dbReference>
<evidence type="ECO:0000313" key="8">
    <source>
        <dbReference type="Proteomes" id="UP001497472"/>
    </source>
</evidence>
<dbReference type="FunFam" id="3.30.300.30:FF:000007">
    <property type="entry name" value="4-coumarate--CoA ligase 2"/>
    <property type="match status" value="1"/>
</dbReference>